<dbReference type="GO" id="GO:0004040">
    <property type="term" value="F:amidase activity"/>
    <property type="evidence" value="ECO:0007669"/>
    <property type="project" value="InterPro"/>
</dbReference>
<dbReference type="InterPro" id="IPR002901">
    <property type="entry name" value="MGlyc_endo_b_GlcNAc-like_dom"/>
</dbReference>
<organism evidence="5 6">
    <name type="scientific">Weissella hellenica</name>
    <dbReference type="NCBI Taxonomy" id="46256"/>
    <lineage>
        <taxon>Bacteria</taxon>
        <taxon>Bacillati</taxon>
        <taxon>Bacillota</taxon>
        <taxon>Bacilli</taxon>
        <taxon>Lactobacillales</taxon>
        <taxon>Lactobacillaceae</taxon>
        <taxon>Weissella</taxon>
    </lineage>
</organism>
<evidence type="ECO:0000256" key="1">
    <source>
        <dbReference type="ARBA" id="ARBA00010266"/>
    </source>
</evidence>
<protein>
    <submittedName>
        <fullName evidence="5">Glycoside hydrolase family 73 protein</fullName>
    </submittedName>
</protein>
<feature type="transmembrane region" description="Helical" evidence="3">
    <location>
        <begin position="20"/>
        <end position="38"/>
    </location>
</feature>
<dbReference type="Gene3D" id="4.10.80.30">
    <property type="entry name" value="DNA polymerase, domain 6"/>
    <property type="match status" value="1"/>
</dbReference>
<keyword evidence="3" id="KW-0812">Transmembrane</keyword>
<name>A0A7X6RCZ1_WEIHE</name>
<evidence type="ECO:0000256" key="3">
    <source>
        <dbReference type="SAM" id="Phobius"/>
    </source>
</evidence>
<keyword evidence="2 5" id="KW-0378">Hydrolase</keyword>
<dbReference type="PANTHER" id="PTHR33308">
    <property type="entry name" value="PEPTIDOGLYCAN HYDROLASE FLGJ"/>
    <property type="match status" value="1"/>
</dbReference>
<proteinExistence type="inferred from homology"/>
<dbReference type="Proteomes" id="UP000585749">
    <property type="component" value="Unassembled WGS sequence"/>
</dbReference>
<dbReference type="OrthoDB" id="977752at2"/>
<evidence type="ECO:0000256" key="2">
    <source>
        <dbReference type="ARBA" id="ARBA00022801"/>
    </source>
</evidence>
<dbReference type="PANTHER" id="PTHR33308:SF10">
    <property type="entry name" value="EXO-GLUCOSAMINIDASE LYTG"/>
    <property type="match status" value="1"/>
</dbReference>
<gene>
    <name evidence="5" type="ORF">HF960_05340</name>
</gene>
<sequence length="212" mass="24037">MAKRKNKQRIQKFFVKNGQLQRGHVLLCVILILGFGIWQTDIHHHKNQPVKEVNTVERTHKAFIKKIAPQAQQLEQEYGILASISIAQAVLESDWGKSELSTQYNNFFGVKAVAGQPSASLATKEYENNQWVTINASFRVYDSWQSSMLDHAQLLVNGTTDNPQRYATVVQATDYKSAANGLVAGGYATDPTYAKKIIQMIETYHLYRYDNK</sequence>
<dbReference type="AlphaFoldDB" id="A0A7X6RCZ1"/>
<dbReference type="InterPro" id="IPR051056">
    <property type="entry name" value="Glycosyl_Hydrolase_73"/>
</dbReference>
<keyword evidence="3" id="KW-1133">Transmembrane helix</keyword>
<reference evidence="5 6" key="1">
    <citation type="submission" date="2020-04" db="EMBL/GenBank/DDBJ databases">
        <title>MicrobeNet Type strains.</title>
        <authorList>
            <person name="Nicholson A.C."/>
        </authorList>
    </citation>
    <scope>NUCLEOTIDE SEQUENCE [LARGE SCALE GENOMIC DNA]</scope>
    <source>
        <strain evidence="5 6">CCUG 33494</strain>
    </source>
</reference>
<dbReference type="PRINTS" id="PR01002">
    <property type="entry name" value="FLGFLGJ"/>
</dbReference>
<comment type="caution">
    <text evidence="5">The sequence shown here is derived from an EMBL/GenBank/DDBJ whole genome shotgun (WGS) entry which is preliminary data.</text>
</comment>
<comment type="similarity">
    <text evidence="1">Belongs to the glycosyl hydrolase 73 family.</text>
</comment>
<dbReference type="EMBL" id="JAAXPM010000006">
    <property type="protein sequence ID" value="NKY67096.1"/>
    <property type="molecule type" value="Genomic_DNA"/>
</dbReference>
<dbReference type="Pfam" id="PF01832">
    <property type="entry name" value="Glucosaminidase"/>
    <property type="match status" value="1"/>
</dbReference>
<accession>A0A7X6RCZ1</accession>
<evidence type="ECO:0000313" key="6">
    <source>
        <dbReference type="Proteomes" id="UP000585749"/>
    </source>
</evidence>
<feature type="domain" description="Mannosyl-glycoprotein endo-beta-N-acetylglucosamidase-like" evidence="4">
    <location>
        <begin position="55"/>
        <end position="210"/>
    </location>
</feature>
<evidence type="ECO:0000313" key="5">
    <source>
        <dbReference type="EMBL" id="NKY67096.1"/>
    </source>
</evidence>
<dbReference type="SMART" id="SM00047">
    <property type="entry name" value="LYZ2"/>
    <property type="match status" value="1"/>
</dbReference>
<evidence type="ECO:0000259" key="4">
    <source>
        <dbReference type="SMART" id="SM00047"/>
    </source>
</evidence>
<dbReference type="Gene3D" id="1.10.530.10">
    <property type="match status" value="1"/>
</dbReference>
<keyword evidence="3" id="KW-0472">Membrane</keyword>